<dbReference type="Gene3D" id="3.30.465.10">
    <property type="match status" value="1"/>
</dbReference>
<proteinExistence type="inferred from homology"/>
<dbReference type="Pfam" id="PF01565">
    <property type="entry name" value="FAD_binding_4"/>
    <property type="match status" value="1"/>
</dbReference>
<dbReference type="InterPro" id="IPR016169">
    <property type="entry name" value="FAD-bd_PCMH_sub2"/>
</dbReference>
<dbReference type="PROSITE" id="PS51387">
    <property type="entry name" value="FAD_PCMH"/>
    <property type="match status" value="1"/>
</dbReference>
<dbReference type="EMBL" id="AP027731">
    <property type="protein sequence ID" value="BDZ47136.1"/>
    <property type="molecule type" value="Genomic_DNA"/>
</dbReference>
<accession>A0ABM8GFL7</accession>
<dbReference type="Gene3D" id="3.30.43.10">
    <property type="entry name" value="Uridine Diphospho-n-acetylenolpyruvylglucosamine Reductase, domain 2"/>
    <property type="match status" value="1"/>
</dbReference>
<dbReference type="Gene3D" id="3.40.462.20">
    <property type="match status" value="1"/>
</dbReference>
<dbReference type="InterPro" id="IPR016166">
    <property type="entry name" value="FAD-bd_PCMH"/>
</dbReference>
<protein>
    <submittedName>
        <fullName evidence="7">FAD-linked oxidase</fullName>
    </submittedName>
</protein>
<keyword evidence="4" id="KW-0274">FAD</keyword>
<feature type="domain" description="FAD-binding PCMH-type" evidence="6">
    <location>
        <begin position="36"/>
        <end position="204"/>
    </location>
</feature>
<evidence type="ECO:0000256" key="5">
    <source>
        <dbReference type="ARBA" id="ARBA00023002"/>
    </source>
</evidence>
<sequence>MSIALAAALRSAGASTVLLPGDAGFQDELTGFNLHPHHSPDVVVAARTAGDVAAAVRVAQDEDLPVMVLGLGHGMLKDARGGIVITTRGLASVQLDLENRLVRVGAGTQWKEVLDTVTPHGLAALCGSSPEVGVVGFVLGGGMGPIARSYGFAADHVESIEIVTPAQGLVHASPTENPELFWALRGGKTGFGVVTAVTLDVFPIETIYGGGLYFDEPDVKKVLDTFASWSKTLPLCASASIGLIRVPPLPDIPEPLRGKFVAHLRFAALDDAVRGEEILAPIRAVATPLLDMVGMLPYSQIGLIHSDPTTPMPVNEGGMLLESFDQEVVDALWAAVGPEAPVPLIMAEIRTLGGKVAEQAAEPNAVSGRGAAYSLFLLGAPVPELLDTVIPEVIHGVFGRLEQWRAEELLINFVGRANGPDALDRVWKPEIAERLDAVRRAADPEGLFAFDRRPALVG</sequence>
<keyword evidence="8" id="KW-1185">Reference proteome</keyword>
<evidence type="ECO:0000256" key="2">
    <source>
        <dbReference type="ARBA" id="ARBA00005466"/>
    </source>
</evidence>
<reference evidence="8" key="1">
    <citation type="journal article" date="2019" name="Int. J. Syst. Evol. Microbiol.">
        <title>The Global Catalogue of Microorganisms (GCM) 10K type strain sequencing project: providing services to taxonomists for standard genome sequencing and annotation.</title>
        <authorList>
            <consortium name="The Broad Institute Genomics Platform"/>
            <consortium name="The Broad Institute Genome Sequencing Center for Infectious Disease"/>
            <person name="Wu L."/>
            <person name="Ma J."/>
        </authorList>
    </citation>
    <scope>NUCLEOTIDE SEQUENCE [LARGE SCALE GENOMIC DNA]</scope>
    <source>
        <strain evidence="8">NBRC 108725</strain>
    </source>
</reference>
<organism evidence="7 8">
    <name type="scientific">Naasia aerilata</name>
    <dbReference type="NCBI Taxonomy" id="1162966"/>
    <lineage>
        <taxon>Bacteria</taxon>
        <taxon>Bacillati</taxon>
        <taxon>Actinomycetota</taxon>
        <taxon>Actinomycetes</taxon>
        <taxon>Micrococcales</taxon>
        <taxon>Microbacteriaceae</taxon>
        <taxon>Naasia</taxon>
    </lineage>
</organism>
<dbReference type="PANTHER" id="PTHR42973:SF39">
    <property type="entry name" value="FAD-BINDING PCMH-TYPE DOMAIN-CONTAINING PROTEIN"/>
    <property type="match status" value="1"/>
</dbReference>
<gene>
    <name evidence="7" type="ORF">GCM10025866_30450</name>
</gene>
<keyword evidence="3" id="KW-0285">Flavoprotein</keyword>
<comment type="cofactor">
    <cofactor evidence="1">
        <name>FAD</name>
        <dbReference type="ChEBI" id="CHEBI:57692"/>
    </cofactor>
</comment>
<dbReference type="PANTHER" id="PTHR42973">
    <property type="entry name" value="BINDING OXIDOREDUCTASE, PUTATIVE (AFU_ORTHOLOGUE AFUA_1G17690)-RELATED"/>
    <property type="match status" value="1"/>
</dbReference>
<evidence type="ECO:0000313" key="7">
    <source>
        <dbReference type="EMBL" id="BDZ47136.1"/>
    </source>
</evidence>
<comment type="similarity">
    <text evidence="2">Belongs to the oxygen-dependent FAD-linked oxidoreductase family.</text>
</comment>
<name>A0ABM8GFL7_9MICO</name>
<dbReference type="InterPro" id="IPR036318">
    <property type="entry name" value="FAD-bd_PCMH-like_sf"/>
</dbReference>
<dbReference type="SUPFAM" id="SSF56176">
    <property type="entry name" value="FAD-binding/transporter-associated domain-like"/>
    <property type="match status" value="1"/>
</dbReference>
<dbReference type="InterPro" id="IPR016167">
    <property type="entry name" value="FAD-bd_PCMH_sub1"/>
</dbReference>
<dbReference type="InterPro" id="IPR006094">
    <property type="entry name" value="Oxid_FAD_bind_N"/>
</dbReference>
<dbReference type="Proteomes" id="UP001321498">
    <property type="component" value="Chromosome"/>
</dbReference>
<evidence type="ECO:0000259" key="6">
    <source>
        <dbReference type="PROSITE" id="PS51387"/>
    </source>
</evidence>
<dbReference type="RefSeq" id="WP_286277083.1">
    <property type="nucleotide sequence ID" value="NZ_AP027731.1"/>
</dbReference>
<evidence type="ECO:0000256" key="3">
    <source>
        <dbReference type="ARBA" id="ARBA00022630"/>
    </source>
</evidence>
<dbReference type="InterPro" id="IPR050416">
    <property type="entry name" value="FAD-linked_Oxidoreductase"/>
</dbReference>
<evidence type="ECO:0000313" key="8">
    <source>
        <dbReference type="Proteomes" id="UP001321498"/>
    </source>
</evidence>
<evidence type="ECO:0000256" key="1">
    <source>
        <dbReference type="ARBA" id="ARBA00001974"/>
    </source>
</evidence>
<keyword evidence="5" id="KW-0560">Oxidoreductase</keyword>
<evidence type="ECO:0000256" key="4">
    <source>
        <dbReference type="ARBA" id="ARBA00022827"/>
    </source>
</evidence>